<reference evidence="4 5" key="2">
    <citation type="journal article" date="2017" name="Nature">
        <title>The Apostasia genome and the evolution of orchids.</title>
        <authorList>
            <person name="Zhang G.Q."/>
            <person name="Liu K.W."/>
            <person name="Li Z."/>
            <person name="Lohaus R."/>
            <person name="Hsiao Y.Y."/>
            <person name="Niu S.C."/>
            <person name="Wang J.Y."/>
            <person name="Lin Y.C."/>
            <person name="Xu Q."/>
            <person name="Chen L.J."/>
            <person name="Yoshida K."/>
            <person name="Fujiwara S."/>
            <person name="Wang Z.W."/>
            <person name="Zhang Y.Q."/>
            <person name="Mitsuda N."/>
            <person name="Wang M."/>
            <person name="Liu G.H."/>
            <person name="Pecoraro L."/>
            <person name="Huang H.X."/>
            <person name="Xiao X.J."/>
            <person name="Lin M."/>
            <person name="Wu X.Y."/>
            <person name="Wu W.L."/>
            <person name="Chen Y.Y."/>
            <person name="Chang S.B."/>
            <person name="Sakamoto S."/>
            <person name="Ohme-Takagi M."/>
            <person name="Yagi M."/>
            <person name="Zeng S.J."/>
            <person name="Shen C.Y."/>
            <person name="Yeh C.M."/>
            <person name="Luo Y.B."/>
            <person name="Tsai W.C."/>
            <person name="Van de Peer Y."/>
            <person name="Liu Z.J."/>
        </authorList>
    </citation>
    <scope>NUCLEOTIDE SEQUENCE [LARGE SCALE GENOMIC DNA]</scope>
    <source>
        <tissue evidence="4">The whole plant</tissue>
    </source>
</reference>
<evidence type="ECO:0000313" key="4">
    <source>
        <dbReference type="EMBL" id="PKU87442.1"/>
    </source>
</evidence>
<name>A0A2I0XHQ3_9ASPA</name>
<keyword evidence="5" id="KW-1185">Reference proteome</keyword>
<dbReference type="GO" id="GO:0006353">
    <property type="term" value="P:DNA-templated transcription termination"/>
    <property type="evidence" value="ECO:0007669"/>
    <property type="project" value="UniProtKB-KW"/>
</dbReference>
<gene>
    <name evidence="4" type="ORF">MA16_Dca008538</name>
</gene>
<evidence type="ECO:0000256" key="2">
    <source>
        <dbReference type="ARBA" id="ARBA00022472"/>
    </source>
</evidence>
<evidence type="ECO:0008006" key="6">
    <source>
        <dbReference type="Google" id="ProtNLM"/>
    </source>
</evidence>
<dbReference type="GO" id="GO:0003676">
    <property type="term" value="F:nucleic acid binding"/>
    <property type="evidence" value="ECO:0007669"/>
    <property type="project" value="InterPro"/>
</dbReference>
<dbReference type="SMART" id="SM00733">
    <property type="entry name" value="Mterf"/>
    <property type="match status" value="6"/>
</dbReference>
<evidence type="ECO:0000313" key="5">
    <source>
        <dbReference type="Proteomes" id="UP000233837"/>
    </source>
</evidence>
<dbReference type="EMBL" id="KZ501875">
    <property type="protein sequence ID" value="PKU87442.1"/>
    <property type="molecule type" value="Genomic_DNA"/>
</dbReference>
<accession>A0A2I0XHQ3</accession>
<keyword evidence="2" id="KW-0805">Transcription regulation</keyword>
<organism evidence="4 5">
    <name type="scientific">Dendrobium catenatum</name>
    <dbReference type="NCBI Taxonomy" id="906689"/>
    <lineage>
        <taxon>Eukaryota</taxon>
        <taxon>Viridiplantae</taxon>
        <taxon>Streptophyta</taxon>
        <taxon>Embryophyta</taxon>
        <taxon>Tracheophyta</taxon>
        <taxon>Spermatophyta</taxon>
        <taxon>Magnoliopsida</taxon>
        <taxon>Liliopsida</taxon>
        <taxon>Asparagales</taxon>
        <taxon>Orchidaceae</taxon>
        <taxon>Epidendroideae</taxon>
        <taxon>Malaxideae</taxon>
        <taxon>Dendrobiinae</taxon>
        <taxon>Dendrobium</taxon>
    </lineage>
</organism>
<dbReference type="FunFam" id="1.25.70.10:FF:000001">
    <property type="entry name" value="Mitochondrial transcription termination factor-like"/>
    <property type="match status" value="1"/>
</dbReference>
<dbReference type="PANTHER" id="PTHR13068:SF213">
    <property type="entry name" value="OS07G0423000 PROTEIN"/>
    <property type="match status" value="1"/>
</dbReference>
<keyword evidence="2" id="KW-0806">Transcription termination</keyword>
<evidence type="ECO:0000256" key="1">
    <source>
        <dbReference type="ARBA" id="ARBA00007692"/>
    </source>
</evidence>
<dbReference type="AlphaFoldDB" id="A0A2I0XHQ3"/>
<dbReference type="Proteomes" id="UP000233837">
    <property type="component" value="Unassembled WGS sequence"/>
</dbReference>
<evidence type="ECO:0000256" key="3">
    <source>
        <dbReference type="ARBA" id="ARBA00022946"/>
    </source>
</evidence>
<reference evidence="4 5" key="1">
    <citation type="journal article" date="2016" name="Sci. Rep.">
        <title>The Dendrobium catenatum Lindl. genome sequence provides insights into polysaccharide synthase, floral development and adaptive evolution.</title>
        <authorList>
            <person name="Zhang G.Q."/>
            <person name="Xu Q."/>
            <person name="Bian C."/>
            <person name="Tsai W.C."/>
            <person name="Yeh C.M."/>
            <person name="Liu K.W."/>
            <person name="Yoshida K."/>
            <person name="Zhang L.S."/>
            <person name="Chang S.B."/>
            <person name="Chen F."/>
            <person name="Shi Y."/>
            <person name="Su Y.Y."/>
            <person name="Zhang Y.Q."/>
            <person name="Chen L.J."/>
            <person name="Yin Y."/>
            <person name="Lin M."/>
            <person name="Huang H."/>
            <person name="Deng H."/>
            <person name="Wang Z.W."/>
            <person name="Zhu S.L."/>
            <person name="Zhao X."/>
            <person name="Deng C."/>
            <person name="Niu S.C."/>
            <person name="Huang J."/>
            <person name="Wang M."/>
            <person name="Liu G.H."/>
            <person name="Yang H.J."/>
            <person name="Xiao X.J."/>
            <person name="Hsiao Y.Y."/>
            <person name="Wu W.L."/>
            <person name="Chen Y.Y."/>
            <person name="Mitsuda N."/>
            <person name="Ohme-Takagi M."/>
            <person name="Luo Y.B."/>
            <person name="Van de Peer Y."/>
            <person name="Liu Z.J."/>
        </authorList>
    </citation>
    <scope>NUCLEOTIDE SEQUENCE [LARGE SCALE GENOMIC DNA]</scope>
    <source>
        <tissue evidence="4">The whole plant</tissue>
    </source>
</reference>
<sequence>MLLRFLRFKSSPRLLYSTTTESPTPRPQLSPLVTDPTLTLYFLQKSCNLSPSAAAAAAKEINLKSTKKPHSVLSLLRRLLYSTTTESPTPRPQLSPLVTDPTLTLYFLQKSCNLSPSAAAAAAKEINLKSTKKPHSVLSLLRNYGFSDSQITRLISRRPKLLLACPTRTLKPKLDFYASIGLTNDDFSDQFCTQARLFLPSIKNRLAPNLRLLRLLFPSDADLVAAVRRHPDIILSDLQKIVPDKTKPLLDYGIPMDGIIKLIALHPRCLRECPSKFDSCFAAVKELGINPSSSSFVHAFAVISNVPKPIWKSRVHNFVSLGWSMDQITGAFIRHPYCMSSSEEKVRRNSKFFEEKLGWGPAKLSGSPVLLSLSFEKRIAPRFRMFKLLDERGLLRYGLTCRHFLLGEKRFRNKYVDKYQEIVPEILEAVSGKLGSLSSEIGGEIEC</sequence>
<dbReference type="Pfam" id="PF02536">
    <property type="entry name" value="mTERF"/>
    <property type="match status" value="1"/>
</dbReference>
<comment type="similarity">
    <text evidence="1">Belongs to the mTERF family.</text>
</comment>
<proteinExistence type="inferred from homology"/>
<dbReference type="Gene3D" id="1.25.70.10">
    <property type="entry name" value="Transcription termination factor 3, mitochondrial"/>
    <property type="match status" value="1"/>
</dbReference>
<keyword evidence="2" id="KW-0804">Transcription</keyword>
<dbReference type="InterPro" id="IPR038538">
    <property type="entry name" value="MTERF_sf"/>
</dbReference>
<dbReference type="InterPro" id="IPR003690">
    <property type="entry name" value="MTERF"/>
</dbReference>
<dbReference type="PANTHER" id="PTHR13068">
    <property type="entry name" value="CGI-12 PROTEIN-RELATED"/>
    <property type="match status" value="1"/>
</dbReference>
<protein>
    <recommendedName>
        <fullName evidence="6">mTERF domain-containing protein 1, mitochondrial</fullName>
    </recommendedName>
</protein>
<keyword evidence="3" id="KW-0809">Transit peptide</keyword>